<name>A0ABT5WWZ2_9SPHN</name>
<accession>A0ABT5WWZ2</accession>
<gene>
    <name evidence="2" type="ORF">PYV00_22010</name>
</gene>
<keyword evidence="3" id="KW-1185">Reference proteome</keyword>
<evidence type="ECO:0000313" key="3">
    <source>
        <dbReference type="Proteomes" id="UP001216253"/>
    </source>
</evidence>
<comment type="caution">
    <text evidence="2">The sequence shown here is derived from an EMBL/GenBank/DDBJ whole genome shotgun (WGS) entry which is preliminary data.</text>
</comment>
<evidence type="ECO:0000256" key="1">
    <source>
        <dbReference type="SAM" id="SignalP"/>
    </source>
</evidence>
<reference evidence="2 3" key="1">
    <citation type="submission" date="2023-03" db="EMBL/GenBank/DDBJ databases">
        <title>NovoSphingobium album sp. nov. isolated from polycyclic aromatic hydrocarbons- and heavy-metal polluted soil.</title>
        <authorList>
            <person name="Liu Z."/>
            <person name="Wang K."/>
        </authorList>
    </citation>
    <scope>NUCLEOTIDE SEQUENCE [LARGE SCALE GENOMIC DNA]</scope>
    <source>
        <strain evidence="2 3">H3SJ31-1</strain>
    </source>
</reference>
<organism evidence="2 3">
    <name type="scientific">Novosphingobium album</name>
    <name type="common">ex Liu et al. 2023</name>
    <dbReference type="NCBI Taxonomy" id="3031130"/>
    <lineage>
        <taxon>Bacteria</taxon>
        <taxon>Pseudomonadati</taxon>
        <taxon>Pseudomonadota</taxon>
        <taxon>Alphaproteobacteria</taxon>
        <taxon>Sphingomonadales</taxon>
        <taxon>Sphingomonadaceae</taxon>
        <taxon>Novosphingobium</taxon>
    </lineage>
</organism>
<dbReference type="Proteomes" id="UP001216253">
    <property type="component" value="Unassembled WGS sequence"/>
</dbReference>
<protein>
    <recommendedName>
        <fullName evidence="4">Lipoprotein</fullName>
    </recommendedName>
</protein>
<keyword evidence="1" id="KW-0732">Signal</keyword>
<dbReference type="EMBL" id="JARESE010000082">
    <property type="protein sequence ID" value="MDE8654374.1"/>
    <property type="molecule type" value="Genomic_DNA"/>
</dbReference>
<dbReference type="PROSITE" id="PS51257">
    <property type="entry name" value="PROKAR_LIPOPROTEIN"/>
    <property type="match status" value="1"/>
</dbReference>
<feature type="chain" id="PRO_5047491754" description="Lipoprotein" evidence="1">
    <location>
        <begin position="21"/>
        <end position="219"/>
    </location>
</feature>
<sequence length="219" mass="23149">MARRYAARVALACLAGTLAACQPPARDSDAQATETAAADADASDAPAEVVTDTQVADAPFGAVRIEQVAISNASHADSGRLAISYLDGDKVVKSYPKAVELGSFGAMSGFRIDRSFSDYPMVIAEGGGTWQGQTCAWTVLTELRPDGPVKVAEFESDYDNSGAVERSPTSIKGEITDVMPDQSFKVAFTGTRNFTALYVRDGDKGYKLQGSKDQQLTGC</sequence>
<evidence type="ECO:0008006" key="4">
    <source>
        <dbReference type="Google" id="ProtNLM"/>
    </source>
</evidence>
<evidence type="ECO:0000313" key="2">
    <source>
        <dbReference type="EMBL" id="MDE8654374.1"/>
    </source>
</evidence>
<proteinExistence type="predicted"/>
<dbReference type="RefSeq" id="WP_275230484.1">
    <property type="nucleotide sequence ID" value="NZ_JARESE010000082.1"/>
</dbReference>
<feature type="signal peptide" evidence="1">
    <location>
        <begin position="1"/>
        <end position="20"/>
    </location>
</feature>